<sequence length="134" mass="14506">MFAIIKTGGKQIKVSKDDEIYVEKLEVEEGKKVTFNEVLMIDGTVGSPLIKGATVTGTVVKQGKGKKLRVVRYHPKKNVNKVYGHRQPYTKVKIDAISLGGSKTTTDSAETKTTATAPKTAAAPKTTTEPKTEE</sequence>
<dbReference type="KEGG" id="smoo:SMONO_v1c02110"/>
<protein>
    <recommendedName>
        <fullName evidence="6">Large ribosomal subunit protein bL21</fullName>
    </recommendedName>
</protein>
<dbReference type="GO" id="GO:1990904">
    <property type="term" value="C:ribonucleoprotein complex"/>
    <property type="evidence" value="ECO:0007669"/>
    <property type="project" value="UniProtKB-KW"/>
</dbReference>
<name>A0A2K9LTR2_SPISQ</name>
<dbReference type="GO" id="GO:0006412">
    <property type="term" value="P:translation"/>
    <property type="evidence" value="ECO:0007669"/>
    <property type="project" value="UniProtKB-UniRule"/>
</dbReference>
<keyword evidence="10" id="KW-1185">Reference proteome</keyword>
<dbReference type="InterPro" id="IPR001787">
    <property type="entry name" value="Ribosomal_bL21"/>
</dbReference>
<evidence type="ECO:0000256" key="1">
    <source>
        <dbReference type="ARBA" id="ARBA00008563"/>
    </source>
</evidence>
<dbReference type="OrthoDB" id="9813334at2"/>
<keyword evidence="4 6" id="KW-0689">Ribosomal protein</keyword>
<evidence type="ECO:0000256" key="7">
    <source>
        <dbReference type="RuleBase" id="RU000562"/>
    </source>
</evidence>
<dbReference type="NCBIfam" id="TIGR00061">
    <property type="entry name" value="L21"/>
    <property type="match status" value="1"/>
</dbReference>
<evidence type="ECO:0000256" key="2">
    <source>
        <dbReference type="ARBA" id="ARBA00022730"/>
    </source>
</evidence>
<dbReference type="Proteomes" id="UP000234790">
    <property type="component" value="Chromosome"/>
</dbReference>
<dbReference type="GO" id="GO:0005737">
    <property type="term" value="C:cytoplasm"/>
    <property type="evidence" value="ECO:0007669"/>
    <property type="project" value="UniProtKB-ARBA"/>
</dbReference>
<dbReference type="GO" id="GO:0019843">
    <property type="term" value="F:rRNA binding"/>
    <property type="evidence" value="ECO:0007669"/>
    <property type="project" value="UniProtKB-UniRule"/>
</dbReference>
<organism evidence="9 10">
    <name type="scientific">Spiroplasma monobiae MQ-1</name>
    <dbReference type="NCBI Taxonomy" id="1336748"/>
    <lineage>
        <taxon>Bacteria</taxon>
        <taxon>Bacillati</taxon>
        <taxon>Mycoplasmatota</taxon>
        <taxon>Mollicutes</taxon>
        <taxon>Entomoplasmatales</taxon>
        <taxon>Spiroplasmataceae</taxon>
        <taxon>Spiroplasma</taxon>
    </lineage>
</organism>
<comment type="similarity">
    <text evidence="1 6 7">Belongs to the bacterial ribosomal protein bL21 family.</text>
</comment>
<dbReference type="InterPro" id="IPR018258">
    <property type="entry name" value="Ribosomal_bL21_CS"/>
</dbReference>
<keyword evidence="5 6" id="KW-0687">Ribonucleoprotein</keyword>
<dbReference type="PANTHER" id="PTHR21349">
    <property type="entry name" value="50S RIBOSOMAL PROTEIN L21"/>
    <property type="match status" value="1"/>
</dbReference>
<evidence type="ECO:0000256" key="4">
    <source>
        <dbReference type="ARBA" id="ARBA00022980"/>
    </source>
</evidence>
<dbReference type="GO" id="GO:0005840">
    <property type="term" value="C:ribosome"/>
    <property type="evidence" value="ECO:0007669"/>
    <property type="project" value="UniProtKB-KW"/>
</dbReference>
<keyword evidence="3 6" id="KW-0694">RNA-binding</keyword>
<proteinExistence type="inferred from homology"/>
<comment type="subunit">
    <text evidence="6">Part of the 50S ribosomal subunit. Contacts protein L20.</text>
</comment>
<evidence type="ECO:0000313" key="10">
    <source>
        <dbReference type="Proteomes" id="UP000234790"/>
    </source>
</evidence>
<evidence type="ECO:0000256" key="6">
    <source>
        <dbReference type="HAMAP-Rule" id="MF_01363"/>
    </source>
</evidence>
<keyword evidence="2 6" id="KW-0699">rRNA-binding</keyword>
<dbReference type="Pfam" id="PF00829">
    <property type="entry name" value="Ribosomal_L21p"/>
    <property type="match status" value="1"/>
</dbReference>
<dbReference type="SUPFAM" id="SSF141091">
    <property type="entry name" value="L21p-like"/>
    <property type="match status" value="1"/>
</dbReference>
<feature type="region of interest" description="Disordered" evidence="8">
    <location>
        <begin position="101"/>
        <end position="134"/>
    </location>
</feature>
<dbReference type="PANTHER" id="PTHR21349:SF0">
    <property type="entry name" value="LARGE RIBOSOMAL SUBUNIT PROTEIN BL21M"/>
    <property type="match status" value="1"/>
</dbReference>
<evidence type="ECO:0000256" key="5">
    <source>
        <dbReference type="ARBA" id="ARBA00023274"/>
    </source>
</evidence>
<dbReference type="GO" id="GO:0003735">
    <property type="term" value="F:structural constituent of ribosome"/>
    <property type="evidence" value="ECO:0007669"/>
    <property type="project" value="InterPro"/>
</dbReference>
<evidence type="ECO:0000256" key="8">
    <source>
        <dbReference type="SAM" id="MobiDB-lite"/>
    </source>
</evidence>
<dbReference type="PROSITE" id="PS01169">
    <property type="entry name" value="RIBOSOMAL_L21"/>
    <property type="match status" value="1"/>
</dbReference>
<accession>A0A2K9LTR2</accession>
<dbReference type="AlphaFoldDB" id="A0A2K9LTR2"/>
<dbReference type="EMBL" id="CP025543">
    <property type="protein sequence ID" value="AUM62462.1"/>
    <property type="molecule type" value="Genomic_DNA"/>
</dbReference>
<evidence type="ECO:0000313" key="9">
    <source>
        <dbReference type="EMBL" id="AUM62462.1"/>
    </source>
</evidence>
<evidence type="ECO:0000256" key="3">
    <source>
        <dbReference type="ARBA" id="ARBA00022884"/>
    </source>
</evidence>
<feature type="compositionally biased region" description="Low complexity" evidence="8">
    <location>
        <begin position="102"/>
        <end position="127"/>
    </location>
</feature>
<dbReference type="InterPro" id="IPR028909">
    <property type="entry name" value="bL21-like"/>
</dbReference>
<gene>
    <name evidence="6 9" type="primary">rplU</name>
    <name evidence="9" type="ORF">SMONO_v1c02110</name>
</gene>
<comment type="function">
    <text evidence="6 7">This protein binds to 23S rRNA in the presence of protein L20.</text>
</comment>
<dbReference type="InterPro" id="IPR036164">
    <property type="entry name" value="bL21-like_sf"/>
</dbReference>
<reference evidence="9 10" key="1">
    <citation type="submission" date="2017-12" db="EMBL/GenBank/DDBJ databases">
        <title>Complete genome sequence of Spiroplasma monobiae MQ-1 (ATCC 33825).</title>
        <authorList>
            <person name="Tsai Y.-M."/>
            <person name="Lo W.-S."/>
            <person name="Wu P.-S."/>
            <person name="Cho S.-T."/>
            <person name="Kuo C.-H."/>
        </authorList>
    </citation>
    <scope>NUCLEOTIDE SEQUENCE [LARGE SCALE GENOMIC DNA]</scope>
    <source>
        <strain evidence="9 10">MQ-1</strain>
    </source>
</reference>
<dbReference type="HAMAP" id="MF_01363">
    <property type="entry name" value="Ribosomal_bL21"/>
    <property type="match status" value="1"/>
</dbReference>